<organism evidence="1 2">
    <name type="scientific">Mucor saturninus</name>
    <dbReference type="NCBI Taxonomy" id="64648"/>
    <lineage>
        <taxon>Eukaryota</taxon>
        <taxon>Fungi</taxon>
        <taxon>Fungi incertae sedis</taxon>
        <taxon>Mucoromycota</taxon>
        <taxon>Mucoromycotina</taxon>
        <taxon>Mucoromycetes</taxon>
        <taxon>Mucorales</taxon>
        <taxon>Mucorineae</taxon>
        <taxon>Mucoraceae</taxon>
        <taxon>Mucor</taxon>
    </lineage>
</organism>
<evidence type="ECO:0000313" key="1">
    <source>
        <dbReference type="EMBL" id="KAG2200769.1"/>
    </source>
</evidence>
<dbReference type="OrthoDB" id="2255941at2759"/>
<gene>
    <name evidence="1" type="ORF">INT47_002813</name>
</gene>
<sequence length="124" mass="14077">MIEHLHSAYIQKHLTNDQQKKVDQIILKNPAAILSGVIARISMRSDEISEDIEYTHPVLLNRERTKHKLRAAKIRNGLALVKGMDLFEDFAKIEDEYPEYIISAELVASNFVLCSPAPKRHGNG</sequence>
<protein>
    <submittedName>
        <fullName evidence="1">Uncharacterized protein</fullName>
    </submittedName>
</protein>
<comment type="caution">
    <text evidence="1">The sequence shown here is derived from an EMBL/GenBank/DDBJ whole genome shotgun (WGS) entry which is preliminary data.</text>
</comment>
<reference evidence="1" key="1">
    <citation type="submission" date="2020-12" db="EMBL/GenBank/DDBJ databases">
        <title>Metabolic potential, ecology and presence of endohyphal bacteria is reflected in genomic diversity of Mucoromycotina.</title>
        <authorList>
            <person name="Muszewska A."/>
            <person name="Okrasinska A."/>
            <person name="Steczkiewicz K."/>
            <person name="Drgas O."/>
            <person name="Orlowska M."/>
            <person name="Perlinska-Lenart U."/>
            <person name="Aleksandrzak-Piekarczyk T."/>
            <person name="Szatraj K."/>
            <person name="Zielenkiewicz U."/>
            <person name="Pilsyk S."/>
            <person name="Malc E."/>
            <person name="Mieczkowski P."/>
            <person name="Kruszewska J.S."/>
            <person name="Biernat P."/>
            <person name="Pawlowska J."/>
        </authorList>
    </citation>
    <scope>NUCLEOTIDE SEQUENCE</scope>
    <source>
        <strain evidence="1">WA0000017839</strain>
    </source>
</reference>
<evidence type="ECO:0000313" key="2">
    <source>
        <dbReference type="Proteomes" id="UP000603453"/>
    </source>
</evidence>
<name>A0A8H7V474_9FUNG</name>
<accession>A0A8H7V474</accession>
<dbReference type="AlphaFoldDB" id="A0A8H7V474"/>
<dbReference type="EMBL" id="JAEPRD010000079">
    <property type="protein sequence ID" value="KAG2200769.1"/>
    <property type="molecule type" value="Genomic_DNA"/>
</dbReference>
<proteinExistence type="predicted"/>
<dbReference type="Proteomes" id="UP000603453">
    <property type="component" value="Unassembled WGS sequence"/>
</dbReference>
<keyword evidence="2" id="KW-1185">Reference proteome</keyword>